<dbReference type="AlphaFoldDB" id="A0A8H6CP45"/>
<proteinExistence type="predicted"/>
<organism evidence="2 3">
    <name type="scientific">Letharia columbiana</name>
    <dbReference type="NCBI Taxonomy" id="112416"/>
    <lineage>
        <taxon>Eukaryota</taxon>
        <taxon>Fungi</taxon>
        <taxon>Dikarya</taxon>
        <taxon>Ascomycota</taxon>
        <taxon>Pezizomycotina</taxon>
        <taxon>Lecanoromycetes</taxon>
        <taxon>OSLEUM clade</taxon>
        <taxon>Lecanoromycetidae</taxon>
        <taxon>Lecanorales</taxon>
        <taxon>Lecanorineae</taxon>
        <taxon>Parmeliaceae</taxon>
        <taxon>Letharia</taxon>
    </lineage>
</organism>
<evidence type="ECO:0000313" key="2">
    <source>
        <dbReference type="EMBL" id="KAF6226781.1"/>
    </source>
</evidence>
<name>A0A8H6CP45_9LECA</name>
<sequence length="755" mass="76653">MAMLPMATVANYITHGYCCQWLCHPWPLLPMAMSPMATTRIKPPKDCCIKCWITARDVQVFYWPVDADTRSLTNTSAPTTTVNPQSLVSNGVTFISPSVYVAYRNLRASDVCPSFGNGDFTRGNAYNTTIAYQPGLLSTSICTGEPEGFYQGFSAINVTELQHPTIYNGTCLGLDASLESTTNGPYLSLPQDLTILDPAWSTCNAVLWGAFDPPIALHTATALVPDPGKGSQPTPAPGSPVAPPHAPPTPTANPIDHGNPATHSPAPKAGPQSPGQQNAHPPDPVKPSANDPKADPQDPDEQRPDPPDPIQPPVNSKNDDPATSTAIPIALNGDNAAQGSPKVVSDPKSNDPQPTGEISEGDPGADPGSGHNAGPALDPAEDLDQSTADYAQPLPSIGGYQIQAASGGGIIIASTTIRPGVQTTIDSTPISVEKGQIVIASSTIPLALPSADPVITLANGDIISAGAKAATVSGTTVALAPDGNALVINGKTSPVLPPPVPILTVAGQTLSAAATGFAIGGQSVLPGGSAVTYAGSVFSLASGRNALVVNGRTTPLPSPSVSVFKIGSETFTAAPTGFAVGAQSVSPGGSAVLVNGTLISLGSSELVIGTSTMPLESAAQTRAGALGSLIMYGFGGGTSPTGGSSNGSNVVPFVGQGGKLRVGFGTVGLALIVSLGPGTVATFLSTDFVGSKILLVATVLLCYGDPEEIVDLIPKPGWEDALITSLTSGDDASGHVLLASMVCLVHHELQSKDQG</sequence>
<dbReference type="EMBL" id="JACCJC010000087">
    <property type="protein sequence ID" value="KAF6226781.1"/>
    <property type="molecule type" value="Genomic_DNA"/>
</dbReference>
<keyword evidence="3" id="KW-1185">Reference proteome</keyword>
<feature type="compositionally biased region" description="Basic and acidic residues" evidence="1">
    <location>
        <begin position="292"/>
        <end position="306"/>
    </location>
</feature>
<gene>
    <name evidence="2" type="ORF">HO173_012285</name>
</gene>
<dbReference type="Proteomes" id="UP000578531">
    <property type="component" value="Unassembled WGS sequence"/>
</dbReference>
<feature type="compositionally biased region" description="Pro residues" evidence="1">
    <location>
        <begin position="234"/>
        <end position="251"/>
    </location>
</feature>
<protein>
    <submittedName>
        <fullName evidence="2">Uncharacterized protein</fullName>
    </submittedName>
</protein>
<dbReference type="RefSeq" id="XP_037158932.1">
    <property type="nucleotide sequence ID" value="XM_037314157.1"/>
</dbReference>
<dbReference type="OrthoDB" id="3944128at2759"/>
<reference evidence="2 3" key="1">
    <citation type="journal article" date="2020" name="Genomics">
        <title>Complete, high-quality genomes from long-read metagenomic sequencing of two wolf lichen thalli reveals enigmatic genome architecture.</title>
        <authorList>
            <person name="McKenzie S.K."/>
            <person name="Walston R.F."/>
            <person name="Allen J.L."/>
        </authorList>
    </citation>
    <scope>NUCLEOTIDE SEQUENCE [LARGE SCALE GENOMIC DNA]</scope>
    <source>
        <strain evidence="2">WasteWater2</strain>
    </source>
</reference>
<evidence type="ECO:0000256" key="1">
    <source>
        <dbReference type="SAM" id="MobiDB-lite"/>
    </source>
</evidence>
<feature type="region of interest" description="Disordered" evidence="1">
    <location>
        <begin position="222"/>
        <end position="381"/>
    </location>
</feature>
<dbReference type="GeneID" id="59293921"/>
<comment type="caution">
    <text evidence="2">The sequence shown here is derived from an EMBL/GenBank/DDBJ whole genome shotgun (WGS) entry which is preliminary data.</text>
</comment>
<accession>A0A8H6CP45</accession>
<evidence type="ECO:0000313" key="3">
    <source>
        <dbReference type="Proteomes" id="UP000578531"/>
    </source>
</evidence>